<dbReference type="OrthoDB" id="4587575at2759"/>
<accession>A0A9P9EF51</accession>
<dbReference type="AlphaFoldDB" id="A0A9P9EF51"/>
<sequence length="534" mass="60362">MSSTSTSTSPASDTDWDPVDGLHPSLTPLFSDRRFWTDFWWTTEAGLDNPRYEFMDEYGNFKILFPLNSEGDRLEMSLSSFLGYFELTIAGRDYDEWIVAHDDQAHWHPHALRWEEVEIICRAAAHLETDVDSPLKKHPGVGLLLLMRWAPICLGDDVDRIAAMLEVAFWEGAGGVFSLRDIHEYIAMRDFRDAGFRWTYDEAKKRWTLGQDEDTTSEVPVYSCRTGDEYDRFPHDEFREMLAQAAEMVKNDPPVELPPRDPEARRYCRKPQAAYSLELRISEPLRTITDEAAVANTIDLALRACGLGSASRGGMMSCGGSKTADLVGVSLNLDEIDRAVDVVRDILRWGRAPESCAMRGRGSVENIALKLDDHGRWCKDKEEKADMFFILADMDSEPEEEWMRRPWEERLAASVLDDIANWPGVQRAAGDVVLDEWVEVKTEDGGRMRMYITNSSEGVETKKVLLAVSRLTTGVAKGICTLLEAALDGKGLALMPPAIVTKEPPKGTKRRAFTKVDAMELFDILERGSYAWWI</sequence>
<gene>
    <name evidence="1" type="ORF">EDB81DRAFT_801955</name>
</gene>
<organism evidence="1 2">
    <name type="scientific">Dactylonectria macrodidyma</name>
    <dbReference type="NCBI Taxonomy" id="307937"/>
    <lineage>
        <taxon>Eukaryota</taxon>
        <taxon>Fungi</taxon>
        <taxon>Dikarya</taxon>
        <taxon>Ascomycota</taxon>
        <taxon>Pezizomycotina</taxon>
        <taxon>Sordariomycetes</taxon>
        <taxon>Hypocreomycetidae</taxon>
        <taxon>Hypocreales</taxon>
        <taxon>Nectriaceae</taxon>
        <taxon>Dactylonectria</taxon>
    </lineage>
</organism>
<protein>
    <submittedName>
        <fullName evidence="1">Uncharacterized protein</fullName>
    </submittedName>
</protein>
<evidence type="ECO:0000313" key="2">
    <source>
        <dbReference type="Proteomes" id="UP000738349"/>
    </source>
</evidence>
<evidence type="ECO:0000313" key="1">
    <source>
        <dbReference type="EMBL" id="KAH7136328.1"/>
    </source>
</evidence>
<comment type="caution">
    <text evidence="1">The sequence shown here is derived from an EMBL/GenBank/DDBJ whole genome shotgun (WGS) entry which is preliminary data.</text>
</comment>
<reference evidence="1" key="1">
    <citation type="journal article" date="2021" name="Nat. Commun.">
        <title>Genetic determinants of endophytism in the Arabidopsis root mycobiome.</title>
        <authorList>
            <person name="Mesny F."/>
            <person name="Miyauchi S."/>
            <person name="Thiergart T."/>
            <person name="Pickel B."/>
            <person name="Atanasova L."/>
            <person name="Karlsson M."/>
            <person name="Huettel B."/>
            <person name="Barry K.W."/>
            <person name="Haridas S."/>
            <person name="Chen C."/>
            <person name="Bauer D."/>
            <person name="Andreopoulos W."/>
            <person name="Pangilinan J."/>
            <person name="LaButti K."/>
            <person name="Riley R."/>
            <person name="Lipzen A."/>
            <person name="Clum A."/>
            <person name="Drula E."/>
            <person name="Henrissat B."/>
            <person name="Kohler A."/>
            <person name="Grigoriev I.V."/>
            <person name="Martin F.M."/>
            <person name="Hacquard S."/>
        </authorList>
    </citation>
    <scope>NUCLEOTIDE SEQUENCE</scope>
    <source>
        <strain evidence="1">MPI-CAGE-AT-0147</strain>
    </source>
</reference>
<name>A0A9P9EF51_9HYPO</name>
<dbReference type="EMBL" id="JAGMUV010000013">
    <property type="protein sequence ID" value="KAH7136328.1"/>
    <property type="molecule type" value="Genomic_DNA"/>
</dbReference>
<keyword evidence="2" id="KW-1185">Reference proteome</keyword>
<dbReference type="Proteomes" id="UP000738349">
    <property type="component" value="Unassembled WGS sequence"/>
</dbReference>
<proteinExistence type="predicted"/>